<feature type="domain" description="RNase H type-1" evidence="11">
    <location>
        <begin position="1"/>
        <end position="141"/>
    </location>
</feature>
<evidence type="ECO:0000256" key="9">
    <source>
        <dbReference type="ARBA" id="ARBA00022801"/>
    </source>
</evidence>
<dbReference type="Pfam" id="PF00075">
    <property type="entry name" value="RNase_H"/>
    <property type="match status" value="1"/>
</dbReference>
<dbReference type="CDD" id="cd09278">
    <property type="entry name" value="RNase_HI_prokaryote_like"/>
    <property type="match status" value="1"/>
</dbReference>
<comment type="cofactor">
    <cofactor evidence="2">
        <name>Mg(2+)</name>
        <dbReference type="ChEBI" id="CHEBI:18420"/>
    </cofactor>
</comment>
<organism evidence="12 13">
    <name type="scientific">Pectobacterium phage vB_PcaM_CBB</name>
    <dbReference type="NCBI Taxonomy" id="2772511"/>
    <lineage>
        <taxon>Viruses</taxon>
        <taxon>Duplodnaviria</taxon>
        <taxon>Heunggongvirae</taxon>
        <taxon>Uroviricota</taxon>
        <taxon>Caudoviricetes</taxon>
        <taxon>Mimasvirus</taxon>
        <taxon>Mimasvirus CBB</taxon>
    </lineage>
</organism>
<comment type="similarity">
    <text evidence="3">Belongs to the RNase H family.</text>
</comment>
<evidence type="ECO:0000256" key="4">
    <source>
        <dbReference type="ARBA" id="ARBA00011245"/>
    </source>
</evidence>
<keyword evidence="13" id="KW-1185">Reference proteome</keyword>
<gene>
    <name evidence="12" type="ORF">CBB_314</name>
</gene>
<keyword evidence="6" id="KW-0540">Nuclease</keyword>
<name>A0A1L2CV53_9CAUD</name>
<accession>A0A1L2CV53</accession>
<comment type="catalytic activity">
    <reaction evidence="1">
        <text>Endonucleolytic cleavage to 5'-phosphomonoester.</text>
        <dbReference type="EC" id="3.1.26.4"/>
    </reaction>
</comment>
<dbReference type="GO" id="GO:0043137">
    <property type="term" value="P:DNA replication, removal of RNA primer"/>
    <property type="evidence" value="ECO:0007669"/>
    <property type="project" value="TreeGrafter"/>
</dbReference>
<protein>
    <recommendedName>
        <fullName evidence="5">ribonuclease H</fullName>
        <ecNumber evidence="5">3.1.26.4</ecNumber>
    </recommendedName>
</protein>
<dbReference type="EMBL" id="KU574722">
    <property type="protein sequence ID" value="AMM43877.1"/>
    <property type="molecule type" value="Genomic_DNA"/>
</dbReference>
<evidence type="ECO:0000259" key="11">
    <source>
        <dbReference type="PROSITE" id="PS50879"/>
    </source>
</evidence>
<dbReference type="Gene3D" id="3.30.420.10">
    <property type="entry name" value="Ribonuclease H-like superfamily/Ribonuclease H"/>
    <property type="match status" value="1"/>
</dbReference>
<dbReference type="InterPro" id="IPR050092">
    <property type="entry name" value="RNase_H"/>
</dbReference>
<dbReference type="GO" id="GO:0004523">
    <property type="term" value="F:RNA-DNA hybrid ribonuclease activity"/>
    <property type="evidence" value="ECO:0007669"/>
    <property type="project" value="UniProtKB-EC"/>
</dbReference>
<evidence type="ECO:0000313" key="13">
    <source>
        <dbReference type="Proteomes" id="UP000223891"/>
    </source>
</evidence>
<dbReference type="InterPro" id="IPR012337">
    <property type="entry name" value="RNaseH-like_sf"/>
</dbReference>
<evidence type="ECO:0000256" key="10">
    <source>
        <dbReference type="ARBA" id="ARBA00022842"/>
    </source>
</evidence>
<dbReference type="InterPro" id="IPR002156">
    <property type="entry name" value="RNaseH_domain"/>
</dbReference>
<dbReference type="InterPro" id="IPR022892">
    <property type="entry name" value="RNaseHI"/>
</dbReference>
<reference evidence="13" key="1">
    <citation type="submission" date="2016-01" db="EMBL/GenBank/DDBJ databases">
        <title>Isolation and Characterization of Enterobacteria phage CBB.</title>
        <authorList>
            <person name="Buttimer C.T.H."/>
            <person name="Hendrix H."/>
            <person name="Alexandre H."/>
            <person name="O'Mahony J."/>
            <person name="Lavigne R."/>
            <person name="Coffey A."/>
        </authorList>
    </citation>
    <scope>NUCLEOTIDE SEQUENCE [LARGE SCALE GENOMIC DNA]</scope>
</reference>
<sequence>MQVHCDGSCLGNPGPGGVGIVIVKDDVVLHQLSFGEKHTTNNIMELTATIAAISYIRTELNYDGTIEIYTDSNYVVQGMNSWRHNWKKKNWKTSKGKPVENLEFWQLLDEIGNECTYTHEYGHSGNVYNEMADVLAKAAAREMK</sequence>
<comment type="subunit">
    <text evidence="4">Monomer.</text>
</comment>
<dbReference type="PROSITE" id="PS50879">
    <property type="entry name" value="RNASE_H_1"/>
    <property type="match status" value="1"/>
</dbReference>
<keyword evidence="9" id="KW-0378">Hydrolase</keyword>
<evidence type="ECO:0000256" key="6">
    <source>
        <dbReference type="ARBA" id="ARBA00022722"/>
    </source>
</evidence>
<evidence type="ECO:0000256" key="2">
    <source>
        <dbReference type="ARBA" id="ARBA00001946"/>
    </source>
</evidence>
<proteinExistence type="inferred from homology"/>
<dbReference type="Proteomes" id="UP000223891">
    <property type="component" value="Segment"/>
</dbReference>
<evidence type="ECO:0000256" key="1">
    <source>
        <dbReference type="ARBA" id="ARBA00000077"/>
    </source>
</evidence>
<evidence type="ECO:0000256" key="3">
    <source>
        <dbReference type="ARBA" id="ARBA00005300"/>
    </source>
</evidence>
<keyword evidence="10" id="KW-0460">Magnesium</keyword>
<evidence type="ECO:0000256" key="8">
    <source>
        <dbReference type="ARBA" id="ARBA00022759"/>
    </source>
</evidence>
<dbReference type="GO" id="GO:0046872">
    <property type="term" value="F:metal ion binding"/>
    <property type="evidence" value="ECO:0007669"/>
    <property type="project" value="UniProtKB-KW"/>
</dbReference>
<dbReference type="InterPro" id="IPR036397">
    <property type="entry name" value="RNaseH_sf"/>
</dbReference>
<dbReference type="PANTHER" id="PTHR10642:SF26">
    <property type="entry name" value="RIBONUCLEASE H1"/>
    <property type="match status" value="1"/>
</dbReference>
<keyword evidence="8" id="KW-0255">Endonuclease</keyword>
<dbReference type="EC" id="3.1.26.4" evidence="5"/>
<keyword evidence="7" id="KW-0479">Metal-binding</keyword>
<dbReference type="PANTHER" id="PTHR10642">
    <property type="entry name" value="RIBONUCLEASE H1"/>
    <property type="match status" value="1"/>
</dbReference>
<evidence type="ECO:0000256" key="7">
    <source>
        <dbReference type="ARBA" id="ARBA00022723"/>
    </source>
</evidence>
<dbReference type="GO" id="GO:0003676">
    <property type="term" value="F:nucleic acid binding"/>
    <property type="evidence" value="ECO:0007669"/>
    <property type="project" value="InterPro"/>
</dbReference>
<evidence type="ECO:0000313" key="12">
    <source>
        <dbReference type="EMBL" id="AMM43877.1"/>
    </source>
</evidence>
<evidence type="ECO:0000256" key="5">
    <source>
        <dbReference type="ARBA" id="ARBA00012180"/>
    </source>
</evidence>
<dbReference type="SUPFAM" id="SSF53098">
    <property type="entry name" value="Ribonuclease H-like"/>
    <property type="match status" value="1"/>
</dbReference>